<gene>
    <name evidence="1" type="ORF">L195_g055367</name>
</gene>
<evidence type="ECO:0000313" key="2">
    <source>
        <dbReference type="Proteomes" id="UP000236291"/>
    </source>
</evidence>
<organism evidence="1 2">
    <name type="scientific">Trifolium pratense</name>
    <name type="common">Red clover</name>
    <dbReference type="NCBI Taxonomy" id="57577"/>
    <lineage>
        <taxon>Eukaryota</taxon>
        <taxon>Viridiplantae</taxon>
        <taxon>Streptophyta</taxon>
        <taxon>Embryophyta</taxon>
        <taxon>Tracheophyta</taxon>
        <taxon>Spermatophyta</taxon>
        <taxon>Magnoliopsida</taxon>
        <taxon>eudicotyledons</taxon>
        <taxon>Gunneridae</taxon>
        <taxon>Pentapetalae</taxon>
        <taxon>rosids</taxon>
        <taxon>fabids</taxon>
        <taxon>Fabales</taxon>
        <taxon>Fabaceae</taxon>
        <taxon>Papilionoideae</taxon>
        <taxon>50 kb inversion clade</taxon>
        <taxon>NPAAA clade</taxon>
        <taxon>Hologalegina</taxon>
        <taxon>IRL clade</taxon>
        <taxon>Trifolieae</taxon>
        <taxon>Trifolium</taxon>
    </lineage>
</organism>
<dbReference type="AlphaFoldDB" id="A0A2K3KKX8"/>
<evidence type="ECO:0000313" key="1">
    <source>
        <dbReference type="EMBL" id="PNX66955.1"/>
    </source>
</evidence>
<proteinExistence type="predicted"/>
<dbReference type="EMBL" id="ASHM01100606">
    <property type="protein sequence ID" value="PNX66955.1"/>
    <property type="molecule type" value="Genomic_DNA"/>
</dbReference>
<reference evidence="1 2" key="2">
    <citation type="journal article" date="2017" name="Front. Plant Sci.">
        <title>Gene Classification and Mining of Molecular Markers Useful in Red Clover (Trifolium pratense) Breeding.</title>
        <authorList>
            <person name="Istvanek J."/>
            <person name="Dluhosova J."/>
            <person name="Dluhos P."/>
            <person name="Patkova L."/>
            <person name="Nedelnik J."/>
            <person name="Repkova J."/>
        </authorList>
    </citation>
    <scope>NUCLEOTIDE SEQUENCE [LARGE SCALE GENOMIC DNA]</scope>
    <source>
        <strain evidence="2">cv. Tatra</strain>
        <tissue evidence="1">Young leaves</tissue>
    </source>
</reference>
<protein>
    <submittedName>
        <fullName evidence="1">Uncharacterized protein</fullName>
    </submittedName>
</protein>
<dbReference type="Proteomes" id="UP000236291">
    <property type="component" value="Unassembled WGS sequence"/>
</dbReference>
<name>A0A2K3KKX8_TRIPR</name>
<sequence length="58" mass="6386">MRSISMSKCCDTKFRSSNGSSDQFGAAMVDDAAYDGREVFGMSKVCSKQLLNVSRERP</sequence>
<comment type="caution">
    <text evidence="1">The sequence shown here is derived from an EMBL/GenBank/DDBJ whole genome shotgun (WGS) entry which is preliminary data.</text>
</comment>
<accession>A0A2K3KKX8</accession>
<reference evidence="1 2" key="1">
    <citation type="journal article" date="2014" name="Am. J. Bot.">
        <title>Genome assembly and annotation for red clover (Trifolium pratense; Fabaceae).</title>
        <authorList>
            <person name="Istvanek J."/>
            <person name="Jaros M."/>
            <person name="Krenek A."/>
            <person name="Repkova J."/>
        </authorList>
    </citation>
    <scope>NUCLEOTIDE SEQUENCE [LARGE SCALE GENOMIC DNA]</scope>
    <source>
        <strain evidence="2">cv. Tatra</strain>
        <tissue evidence="1">Young leaves</tissue>
    </source>
</reference>